<dbReference type="InterPro" id="IPR029397">
    <property type="entry name" value="Tube_Death"/>
</dbReference>
<evidence type="ECO:0000259" key="11">
    <source>
        <dbReference type="PROSITE" id="PS50011"/>
    </source>
</evidence>
<evidence type="ECO:0000313" key="13">
    <source>
        <dbReference type="EMBL" id="KAK8729037.1"/>
    </source>
</evidence>
<comment type="catalytic activity">
    <reaction evidence="8">
        <text>L-threonyl-[protein] + ATP = O-phospho-L-threonyl-[protein] + ADP + H(+)</text>
        <dbReference type="Rhea" id="RHEA:46608"/>
        <dbReference type="Rhea" id="RHEA-COMP:11060"/>
        <dbReference type="Rhea" id="RHEA-COMP:11605"/>
        <dbReference type="ChEBI" id="CHEBI:15378"/>
        <dbReference type="ChEBI" id="CHEBI:30013"/>
        <dbReference type="ChEBI" id="CHEBI:30616"/>
        <dbReference type="ChEBI" id="CHEBI:61977"/>
        <dbReference type="ChEBI" id="CHEBI:456216"/>
        <dbReference type="EC" id="2.7.11.1"/>
    </reaction>
</comment>
<evidence type="ECO:0000256" key="4">
    <source>
        <dbReference type="ARBA" id="ARBA00022679"/>
    </source>
</evidence>
<organism evidence="13 14">
    <name type="scientific">Cherax quadricarinatus</name>
    <name type="common">Australian red claw crayfish</name>
    <dbReference type="NCBI Taxonomy" id="27406"/>
    <lineage>
        <taxon>Eukaryota</taxon>
        <taxon>Metazoa</taxon>
        <taxon>Ecdysozoa</taxon>
        <taxon>Arthropoda</taxon>
        <taxon>Crustacea</taxon>
        <taxon>Multicrustacea</taxon>
        <taxon>Malacostraca</taxon>
        <taxon>Eumalacostraca</taxon>
        <taxon>Eucarida</taxon>
        <taxon>Decapoda</taxon>
        <taxon>Pleocyemata</taxon>
        <taxon>Astacidea</taxon>
        <taxon>Parastacoidea</taxon>
        <taxon>Parastacidae</taxon>
        <taxon>Cherax</taxon>
    </lineage>
</organism>
<evidence type="ECO:0000256" key="5">
    <source>
        <dbReference type="ARBA" id="ARBA00022741"/>
    </source>
</evidence>
<dbReference type="PROSITE" id="PS00107">
    <property type="entry name" value="PROTEIN_KINASE_ATP"/>
    <property type="match status" value="1"/>
</dbReference>
<comment type="similarity">
    <text evidence="1">Belongs to the protein kinase superfamily. TKL Ser/Thr protein kinase family. Pelle subfamily.</text>
</comment>
<dbReference type="Pfam" id="PF00069">
    <property type="entry name" value="Pkinase"/>
    <property type="match status" value="1"/>
</dbReference>
<dbReference type="GO" id="GO:0004674">
    <property type="term" value="F:protein serine/threonine kinase activity"/>
    <property type="evidence" value="ECO:0007669"/>
    <property type="project" value="UniProtKB-KW"/>
</dbReference>
<dbReference type="EC" id="2.7.11.1" evidence="2"/>
<keyword evidence="7 10" id="KW-0067">ATP-binding</keyword>
<name>A0AAW0WC59_CHEQU</name>
<sequence>MQALPGSMDSVAMTSELRFLPPWARSQLAHILEVTHGWREVMGRVPSSPWQPGSPIPQDLHYPKKYSSDDIHLISEECVRDRREGFEVLLEEWGTSGRQRPTVQDLLELLRLAKLYRAMDYLTINVLHGEALPRQDGDPIEDLDKALQEGLRTYDNFIQEMGASGEVQDIPSSYTIDEPSSDDLALTIAPVIDDKTKVIGTCNNLTPGQSQAESPPLDTEVLQDLQSSGFTHFSYSLLKEITNNFSNVPTDLGGCKLGEGAFGVVYLAKIFQGGHEKKVAVKRLNSGEIKVEGQFKTEIEVLSRCIHENLLPLEGFSCDGPDWCLVYAYMPNGSLQDRLACSGGSEPLDWQIRVRIGEGAARGIVHLHTYQERPLVHRDIKSANILLDGSFIPKVGDFGLVHLGGSGTHTRTLIKTTTVFGTSAYMAPEAFRGDISVKMDTFSFGIVLLELLTGLPSYDEEREGCDLLSHVQESEAEVEELLDTQAGTWDMNIASHLFALVGLCTEAKKKRPTMVQALYNYSQIINKQLD</sequence>
<keyword evidence="5 10" id="KW-0547">Nucleotide-binding</keyword>
<evidence type="ECO:0000256" key="9">
    <source>
        <dbReference type="ARBA" id="ARBA00048679"/>
    </source>
</evidence>
<reference evidence="13" key="2">
    <citation type="submission" date="2024-01" db="EMBL/GenBank/DDBJ databases">
        <authorList>
            <person name="He J."/>
            <person name="Wang M."/>
            <person name="Zheng J."/>
            <person name="Liu Z."/>
        </authorList>
    </citation>
    <scope>NUCLEOTIDE SEQUENCE</scope>
    <source>
        <strain evidence="13">ZL_2023a</strain>
        <tissue evidence="13">Muscle</tissue>
    </source>
</reference>
<evidence type="ECO:0000256" key="8">
    <source>
        <dbReference type="ARBA" id="ARBA00047899"/>
    </source>
</evidence>
<dbReference type="PROSITE" id="PS50011">
    <property type="entry name" value="PROTEIN_KINASE_DOM"/>
    <property type="match status" value="1"/>
</dbReference>
<evidence type="ECO:0000256" key="1">
    <source>
        <dbReference type="ARBA" id="ARBA00008718"/>
    </source>
</evidence>
<dbReference type="FunFam" id="1.10.510.10:FF:000754">
    <property type="entry name" value="Interleukin-1 receptor-associated kinase"/>
    <property type="match status" value="1"/>
</dbReference>
<evidence type="ECO:0000313" key="14">
    <source>
        <dbReference type="Proteomes" id="UP001445076"/>
    </source>
</evidence>
<dbReference type="Pfam" id="PF14786">
    <property type="entry name" value="Death_2"/>
    <property type="match status" value="1"/>
</dbReference>
<comment type="catalytic activity">
    <reaction evidence="9">
        <text>L-seryl-[protein] + ATP = O-phospho-L-seryl-[protein] + ADP + H(+)</text>
        <dbReference type="Rhea" id="RHEA:17989"/>
        <dbReference type="Rhea" id="RHEA-COMP:9863"/>
        <dbReference type="Rhea" id="RHEA-COMP:11604"/>
        <dbReference type="ChEBI" id="CHEBI:15378"/>
        <dbReference type="ChEBI" id="CHEBI:29999"/>
        <dbReference type="ChEBI" id="CHEBI:30616"/>
        <dbReference type="ChEBI" id="CHEBI:83421"/>
        <dbReference type="ChEBI" id="CHEBI:456216"/>
        <dbReference type="EC" id="2.7.11.1"/>
    </reaction>
</comment>
<dbReference type="InterPro" id="IPR017441">
    <property type="entry name" value="Protein_kinase_ATP_BS"/>
</dbReference>
<dbReference type="EMBL" id="JARKIK010000068">
    <property type="protein sequence ID" value="KAK8729038.1"/>
    <property type="molecule type" value="Genomic_DNA"/>
</dbReference>
<reference evidence="13 14" key="1">
    <citation type="journal article" date="2024" name="BMC Genomics">
        <title>Genome assembly of redclaw crayfish (Cherax quadricarinatus) provides insights into its immune adaptation and hypoxia tolerance.</title>
        <authorList>
            <person name="Liu Z."/>
            <person name="Zheng J."/>
            <person name="Li H."/>
            <person name="Fang K."/>
            <person name="Wang S."/>
            <person name="He J."/>
            <person name="Zhou D."/>
            <person name="Weng S."/>
            <person name="Chi M."/>
            <person name="Gu Z."/>
            <person name="He J."/>
            <person name="Li F."/>
            <person name="Wang M."/>
        </authorList>
    </citation>
    <scope>NUCLEOTIDE SEQUENCE [LARGE SCALE GENOMIC DNA]</scope>
    <source>
        <strain evidence="13">ZL_2023a</strain>
    </source>
</reference>
<feature type="domain" description="Protein kinase" evidence="11">
    <location>
        <begin position="251"/>
        <end position="524"/>
    </location>
</feature>
<dbReference type="InterPro" id="IPR008271">
    <property type="entry name" value="Ser/Thr_kinase_AS"/>
</dbReference>
<dbReference type="GO" id="GO:0045087">
    <property type="term" value="P:innate immune response"/>
    <property type="evidence" value="ECO:0007669"/>
    <property type="project" value="UniProtKB-ARBA"/>
</dbReference>
<gene>
    <name evidence="13" type="ORF">OTU49_008602</name>
</gene>
<dbReference type="InterPro" id="IPR011009">
    <property type="entry name" value="Kinase-like_dom_sf"/>
</dbReference>
<dbReference type="SMART" id="SM00220">
    <property type="entry name" value="S_TKc"/>
    <property type="match status" value="1"/>
</dbReference>
<keyword evidence="4" id="KW-0808">Transferase</keyword>
<dbReference type="PROSITE" id="PS00108">
    <property type="entry name" value="PROTEIN_KINASE_ST"/>
    <property type="match status" value="1"/>
</dbReference>
<dbReference type="EMBL" id="JARKIK010000068">
    <property type="protein sequence ID" value="KAK8729037.1"/>
    <property type="molecule type" value="Genomic_DNA"/>
</dbReference>
<dbReference type="GO" id="GO:0007165">
    <property type="term" value="P:signal transduction"/>
    <property type="evidence" value="ECO:0007669"/>
    <property type="project" value="InterPro"/>
</dbReference>
<dbReference type="Gene3D" id="1.10.533.10">
    <property type="entry name" value="Death Domain, Fas"/>
    <property type="match status" value="1"/>
</dbReference>
<evidence type="ECO:0000256" key="2">
    <source>
        <dbReference type="ARBA" id="ARBA00012513"/>
    </source>
</evidence>
<dbReference type="PANTHER" id="PTHR47989:SF22">
    <property type="entry name" value="SERINE_THREONINE-PROTEIN KINASE-LIKE PROTEIN CCR1"/>
    <property type="match status" value="1"/>
</dbReference>
<dbReference type="GO" id="GO:0005524">
    <property type="term" value="F:ATP binding"/>
    <property type="evidence" value="ECO:0007669"/>
    <property type="project" value="UniProtKB-UniRule"/>
</dbReference>
<evidence type="ECO:0000256" key="3">
    <source>
        <dbReference type="ARBA" id="ARBA00022527"/>
    </source>
</evidence>
<keyword evidence="6" id="KW-0418">Kinase</keyword>
<comment type="caution">
    <text evidence="13">The sequence shown here is derived from an EMBL/GenBank/DDBJ whole genome shotgun (WGS) entry which is preliminary data.</text>
</comment>
<accession>A0AAW0WC59</accession>
<dbReference type="PANTHER" id="PTHR47989">
    <property type="entry name" value="OS01G0750732 PROTEIN"/>
    <property type="match status" value="1"/>
</dbReference>
<evidence type="ECO:0000256" key="7">
    <source>
        <dbReference type="ARBA" id="ARBA00022840"/>
    </source>
</evidence>
<dbReference type="SUPFAM" id="SSF47986">
    <property type="entry name" value="DEATH domain"/>
    <property type="match status" value="1"/>
</dbReference>
<dbReference type="InterPro" id="IPR000488">
    <property type="entry name" value="Death_dom"/>
</dbReference>
<feature type="binding site" evidence="10">
    <location>
        <position position="282"/>
    </location>
    <ligand>
        <name>ATP</name>
        <dbReference type="ChEBI" id="CHEBI:30616"/>
    </ligand>
</feature>
<dbReference type="Gene3D" id="1.10.510.10">
    <property type="entry name" value="Transferase(Phosphotransferase) domain 1"/>
    <property type="match status" value="1"/>
</dbReference>
<dbReference type="AlphaFoldDB" id="A0AAW0WC59"/>
<dbReference type="InterPro" id="IPR011029">
    <property type="entry name" value="DEATH-like_dom_sf"/>
</dbReference>
<evidence type="ECO:0000259" key="12">
    <source>
        <dbReference type="PROSITE" id="PS50017"/>
    </source>
</evidence>
<keyword evidence="3" id="KW-0723">Serine/threonine-protein kinase</keyword>
<feature type="domain" description="Death" evidence="12">
    <location>
        <begin position="65"/>
        <end position="126"/>
    </location>
</feature>
<dbReference type="PROSITE" id="PS50017">
    <property type="entry name" value="DEATH_DOMAIN"/>
    <property type="match status" value="1"/>
</dbReference>
<proteinExistence type="inferred from homology"/>
<dbReference type="Proteomes" id="UP001445076">
    <property type="component" value="Unassembled WGS sequence"/>
</dbReference>
<evidence type="ECO:0000256" key="6">
    <source>
        <dbReference type="ARBA" id="ARBA00022777"/>
    </source>
</evidence>
<dbReference type="SUPFAM" id="SSF56112">
    <property type="entry name" value="Protein kinase-like (PK-like)"/>
    <property type="match status" value="1"/>
</dbReference>
<evidence type="ECO:0000256" key="10">
    <source>
        <dbReference type="PROSITE-ProRule" id="PRU10141"/>
    </source>
</evidence>
<dbReference type="Gene3D" id="3.30.200.20">
    <property type="entry name" value="Phosphorylase Kinase, domain 1"/>
    <property type="match status" value="1"/>
</dbReference>
<protein>
    <recommendedName>
        <fullName evidence="2">non-specific serine/threonine protein kinase</fullName>
        <ecNumber evidence="2">2.7.11.1</ecNumber>
    </recommendedName>
</protein>
<keyword evidence="14" id="KW-1185">Reference proteome</keyword>
<dbReference type="InterPro" id="IPR000719">
    <property type="entry name" value="Prot_kinase_dom"/>
</dbReference>